<reference evidence="1 2" key="1">
    <citation type="submission" date="2024-04" db="EMBL/GenBank/DDBJ databases">
        <title>genome sequences of Mucor flavus KT1a and Helicostylum pulchrum KT1b strains isolation_sourced from the surface of a dry-aged beef.</title>
        <authorList>
            <person name="Toyotome T."/>
            <person name="Hosono M."/>
            <person name="Torimaru M."/>
            <person name="Fukuda K."/>
            <person name="Mikami N."/>
        </authorList>
    </citation>
    <scope>NUCLEOTIDE SEQUENCE [LARGE SCALE GENOMIC DNA]</scope>
    <source>
        <strain evidence="1 2">KT1b</strain>
    </source>
</reference>
<dbReference type="Gene3D" id="3.30.420.10">
    <property type="entry name" value="Ribonuclease H-like superfamily/Ribonuclease H"/>
    <property type="match status" value="1"/>
</dbReference>
<evidence type="ECO:0000313" key="2">
    <source>
        <dbReference type="Proteomes" id="UP001476247"/>
    </source>
</evidence>
<comment type="caution">
    <text evidence="1">The sequence shown here is derived from an EMBL/GenBank/DDBJ whole genome shotgun (WGS) entry which is preliminary data.</text>
</comment>
<dbReference type="Proteomes" id="UP001476247">
    <property type="component" value="Unassembled WGS sequence"/>
</dbReference>
<accession>A0ABP9XSY5</accession>
<keyword evidence="2" id="KW-1185">Reference proteome</keyword>
<gene>
    <name evidence="1" type="ORF">HPULCUR_003295</name>
</gene>
<dbReference type="EMBL" id="BAABUJ010000009">
    <property type="protein sequence ID" value="GAA5797899.1"/>
    <property type="molecule type" value="Genomic_DNA"/>
</dbReference>
<dbReference type="InterPro" id="IPR036397">
    <property type="entry name" value="RNaseH_sf"/>
</dbReference>
<organism evidence="1 2">
    <name type="scientific">Helicostylum pulchrum</name>
    <dbReference type="NCBI Taxonomy" id="562976"/>
    <lineage>
        <taxon>Eukaryota</taxon>
        <taxon>Fungi</taxon>
        <taxon>Fungi incertae sedis</taxon>
        <taxon>Mucoromycota</taxon>
        <taxon>Mucoromycotina</taxon>
        <taxon>Mucoromycetes</taxon>
        <taxon>Mucorales</taxon>
        <taxon>Mucorineae</taxon>
        <taxon>Mucoraceae</taxon>
        <taxon>Helicostylum</taxon>
    </lineage>
</organism>
<proteinExistence type="predicted"/>
<evidence type="ECO:0000313" key="1">
    <source>
        <dbReference type="EMBL" id="GAA5797899.1"/>
    </source>
</evidence>
<sequence length="146" mass="16920">MNGNISKALKKLSIDNPTDWDEHLLAVLYAYKTKAHYVLKMSPYESMFGISPPSSRQDPLQLLGRALDMERLTELNDRNVQIEEYNVLNEEYDYKQVVKRKTYAPGTKVVRVRHNNTCQLADAVGRLLKRLVNLSSLRQIQQREVD</sequence>
<protein>
    <submittedName>
        <fullName evidence="1">Uncharacterized protein</fullName>
    </submittedName>
</protein>
<name>A0ABP9XSY5_9FUNG</name>